<gene>
    <name evidence="3" type="ORF">ASZ90_004642</name>
</gene>
<dbReference type="PANTHER" id="PTHR30023">
    <property type="entry name" value="D-ALANYL-D-ALANINE CARBOXYPEPTIDASE"/>
    <property type="match status" value="1"/>
</dbReference>
<dbReference type="EMBL" id="LNQE01000660">
    <property type="protein sequence ID" value="KUG25534.1"/>
    <property type="molecule type" value="Genomic_DNA"/>
</dbReference>
<accession>A0A0W8FXW4</accession>
<proteinExistence type="inferred from homology"/>
<evidence type="ECO:0000313" key="3">
    <source>
        <dbReference type="EMBL" id="KUG25534.1"/>
    </source>
</evidence>
<dbReference type="NCBIfam" id="TIGR00666">
    <property type="entry name" value="PBP4"/>
    <property type="match status" value="1"/>
</dbReference>
<protein>
    <submittedName>
        <fullName evidence="3">D-alanyl-d-alanine carboxypeptidase</fullName>
        <ecNumber evidence="3">3.4.16.4</ecNumber>
    </submittedName>
</protein>
<keyword evidence="3" id="KW-0121">Carboxypeptidase</keyword>
<comment type="similarity">
    <text evidence="1">Belongs to the peptidase S13 family.</text>
</comment>
<keyword evidence="3" id="KW-0645">Protease</keyword>
<dbReference type="InterPro" id="IPR012338">
    <property type="entry name" value="Beta-lactam/transpept-like"/>
</dbReference>
<dbReference type="PANTHER" id="PTHR30023:SF0">
    <property type="entry name" value="PENICILLIN-SENSITIVE CARBOXYPEPTIDASE A"/>
    <property type="match status" value="1"/>
</dbReference>
<evidence type="ECO:0000256" key="2">
    <source>
        <dbReference type="ARBA" id="ARBA00022801"/>
    </source>
</evidence>
<dbReference type="SUPFAM" id="SSF56601">
    <property type="entry name" value="beta-lactamase/transpeptidase-like"/>
    <property type="match status" value="1"/>
</dbReference>
<dbReference type="GO" id="GO:0000270">
    <property type="term" value="P:peptidoglycan metabolic process"/>
    <property type="evidence" value="ECO:0007669"/>
    <property type="project" value="TreeGrafter"/>
</dbReference>
<name>A0A0W8FXW4_9ZZZZ</name>
<reference evidence="3" key="1">
    <citation type="journal article" date="2015" name="Proc. Natl. Acad. Sci. U.S.A.">
        <title>Networks of energetic and metabolic interactions define dynamics in microbial communities.</title>
        <authorList>
            <person name="Embree M."/>
            <person name="Liu J.K."/>
            <person name="Al-Bassam M.M."/>
            <person name="Zengler K."/>
        </authorList>
    </citation>
    <scope>NUCLEOTIDE SEQUENCE</scope>
</reference>
<dbReference type="PRINTS" id="PR00922">
    <property type="entry name" value="DADACBPTASE3"/>
</dbReference>
<sequence length="250" mass="27937">MGNNIIELTGNIPVTAAPYTVYIPVNNASQYFVNTFYESLIDEGVEITGSALRLDEYDKNYDTENIIPLFTYKSDHLLNVVSEINKKSDNLLSEQLLKTIGYELYGYGSASNGINAVKELMKGMGINPNNFIMVDGSGLSSYNLVTPKQIVNLLAYMYRSTEFDSFYKSLAIAGYDGTLFDRMKRTKAENNFRGKSAFLENTRGLAGYIRTAEGEPLALALIVNNFLVPSQLANYILDRVCNRLANFTRN</sequence>
<keyword evidence="2 3" id="KW-0378">Hydrolase</keyword>
<dbReference type="GO" id="GO:0006508">
    <property type="term" value="P:proteolysis"/>
    <property type="evidence" value="ECO:0007669"/>
    <property type="project" value="InterPro"/>
</dbReference>
<dbReference type="GO" id="GO:0009002">
    <property type="term" value="F:serine-type D-Ala-D-Ala carboxypeptidase activity"/>
    <property type="evidence" value="ECO:0007669"/>
    <property type="project" value="UniProtKB-EC"/>
</dbReference>
<dbReference type="InterPro" id="IPR000667">
    <property type="entry name" value="Peptidase_S13"/>
</dbReference>
<dbReference type="EC" id="3.4.16.4" evidence="3"/>
<dbReference type="Pfam" id="PF02113">
    <property type="entry name" value="Peptidase_S13"/>
    <property type="match status" value="1"/>
</dbReference>
<evidence type="ECO:0000256" key="1">
    <source>
        <dbReference type="ARBA" id="ARBA00006096"/>
    </source>
</evidence>
<dbReference type="AlphaFoldDB" id="A0A0W8FXW4"/>
<organism evidence="3">
    <name type="scientific">hydrocarbon metagenome</name>
    <dbReference type="NCBI Taxonomy" id="938273"/>
    <lineage>
        <taxon>unclassified sequences</taxon>
        <taxon>metagenomes</taxon>
        <taxon>ecological metagenomes</taxon>
    </lineage>
</organism>
<dbReference type="Gene3D" id="3.40.710.10">
    <property type="entry name" value="DD-peptidase/beta-lactamase superfamily"/>
    <property type="match status" value="1"/>
</dbReference>
<comment type="caution">
    <text evidence="3">The sequence shown here is derived from an EMBL/GenBank/DDBJ whole genome shotgun (WGS) entry which is preliminary data.</text>
</comment>